<evidence type="ECO:0000313" key="1">
    <source>
        <dbReference type="Proteomes" id="UP000887576"/>
    </source>
</evidence>
<dbReference type="WBParaSite" id="JU765_v2.g20431.t1">
    <property type="protein sequence ID" value="JU765_v2.g20431.t1"/>
    <property type="gene ID" value="JU765_v2.g20431"/>
</dbReference>
<sequence>MKKREDHDDRHLLLPENDGGEDDFDPFGPKAVVTLPVPKTTVGTHSDKAISNVTVMPAMRLTWHSICAKPKSMVKSEKTCTSSLKDFFGIQEIEKEKKLVPRAMILKNCFGVAYPGEVLALMGSSGAGKTTLMNILTQRNLGTVVTSGTIQINEVDVDRSTLRKLSAYVQQDDLFIGTMTVAEHLHFTAMMKMGRNYTSRERNRRVKMVINDLNLTKCANTLIGNPRRGIKGISGGERKRLAFASEIMTSPPLLFCDEPTSGLDSYMARHTVEVLKQLATKKNMTIICTIHQPSSQLFALFDRICFLADGRTAFHGSIPEAVQLWKSLGDPVPEKSNPADHFVNTLSILTGKKYEESQRRVMKICDSYLESPVGQRVFQLTKSESGSTSSLESIWQNNDKLKEKTYQRYKATWCQQFFGLFKRSLLGNMRDPVVLHVRVFQTVVIALTMGAIYFDTQISQRTVMNVNGALFQVIMNMNFMFQFTTVHMFCDELPTFL</sequence>
<accession>A0AC34QYN6</accession>
<organism evidence="1 2">
    <name type="scientific">Panagrolaimus sp. JU765</name>
    <dbReference type="NCBI Taxonomy" id="591449"/>
    <lineage>
        <taxon>Eukaryota</taxon>
        <taxon>Metazoa</taxon>
        <taxon>Ecdysozoa</taxon>
        <taxon>Nematoda</taxon>
        <taxon>Chromadorea</taxon>
        <taxon>Rhabditida</taxon>
        <taxon>Tylenchina</taxon>
        <taxon>Panagrolaimomorpha</taxon>
        <taxon>Panagrolaimoidea</taxon>
        <taxon>Panagrolaimidae</taxon>
        <taxon>Panagrolaimus</taxon>
    </lineage>
</organism>
<reference evidence="2" key="1">
    <citation type="submission" date="2022-11" db="UniProtKB">
        <authorList>
            <consortium name="WormBaseParasite"/>
        </authorList>
    </citation>
    <scope>IDENTIFICATION</scope>
</reference>
<protein>
    <submittedName>
        <fullName evidence="2">ABC transporter domain-containing protein</fullName>
    </submittedName>
</protein>
<dbReference type="Proteomes" id="UP000887576">
    <property type="component" value="Unplaced"/>
</dbReference>
<name>A0AC34QYN6_9BILA</name>
<evidence type="ECO:0000313" key="2">
    <source>
        <dbReference type="WBParaSite" id="JU765_v2.g20431.t1"/>
    </source>
</evidence>
<proteinExistence type="predicted"/>